<protein>
    <recommendedName>
        <fullName evidence="3">Integrase</fullName>
    </recommendedName>
</protein>
<gene>
    <name evidence="1" type="ORF">OHZ10_28250</name>
</gene>
<reference evidence="1 2" key="1">
    <citation type="submission" date="2022-10" db="EMBL/GenBank/DDBJ databases">
        <title>Genomic of Burkholderia cepacia PN-1.</title>
        <authorList>
            <person name="Yang Y."/>
            <person name="Guan H."/>
            <person name="Huang J."/>
        </authorList>
    </citation>
    <scope>NUCLEOTIDE SEQUENCE [LARGE SCALE GENOMIC DNA]</scope>
    <source>
        <strain evidence="1 2">PN-1</strain>
    </source>
</reference>
<keyword evidence="2" id="KW-1185">Reference proteome</keyword>
<sequence>MNPFLGPRYGNVQTEYCTADDRMRMVREFDRVKCEAALEVPNLQKTVRRAVLARLKKLRAFDREFAAESTRLTKASCSRRKP</sequence>
<proteinExistence type="predicted"/>
<dbReference type="Proteomes" id="UP001448498">
    <property type="component" value="Chromosome 3"/>
</dbReference>
<evidence type="ECO:0008006" key="3">
    <source>
        <dbReference type="Google" id="ProtNLM"/>
    </source>
</evidence>
<name>A0ABZ3DMJ6_9BURK</name>
<accession>A0ABZ3DMJ6</accession>
<evidence type="ECO:0000313" key="2">
    <source>
        <dbReference type="Proteomes" id="UP001448498"/>
    </source>
</evidence>
<dbReference type="EMBL" id="CP109822">
    <property type="protein sequence ID" value="XAE50384.1"/>
    <property type="molecule type" value="Genomic_DNA"/>
</dbReference>
<organism evidence="1 2">
    <name type="scientific">Burkholderia arboris</name>
    <dbReference type="NCBI Taxonomy" id="488730"/>
    <lineage>
        <taxon>Bacteria</taxon>
        <taxon>Pseudomonadati</taxon>
        <taxon>Pseudomonadota</taxon>
        <taxon>Betaproteobacteria</taxon>
        <taxon>Burkholderiales</taxon>
        <taxon>Burkholderiaceae</taxon>
        <taxon>Burkholderia</taxon>
        <taxon>Burkholderia cepacia complex</taxon>
    </lineage>
</organism>
<evidence type="ECO:0000313" key="1">
    <source>
        <dbReference type="EMBL" id="XAE50384.1"/>
    </source>
</evidence>
<dbReference type="RefSeq" id="WP_342705067.1">
    <property type="nucleotide sequence ID" value="NZ_CP109822.1"/>
</dbReference>